<evidence type="ECO:0000256" key="1">
    <source>
        <dbReference type="ARBA" id="ARBA00022679"/>
    </source>
</evidence>
<comment type="caution">
    <text evidence="6">The sequence shown here is derived from an EMBL/GenBank/DDBJ whole genome shotgun (WGS) entry which is preliminary data.</text>
</comment>
<keyword evidence="4" id="KW-0067">ATP-binding</keyword>
<dbReference type="Gene3D" id="3.30.230.10">
    <property type="match status" value="1"/>
</dbReference>
<name>A0ABS7UNV6_9BACI</name>
<dbReference type="InterPro" id="IPR020568">
    <property type="entry name" value="Ribosomal_Su5_D2-typ_SF"/>
</dbReference>
<organism evidence="6 7">
    <name type="scientific">Metabacillus rhizolycopersici</name>
    <dbReference type="NCBI Taxonomy" id="2875709"/>
    <lineage>
        <taxon>Bacteria</taxon>
        <taxon>Bacillati</taxon>
        <taxon>Bacillota</taxon>
        <taxon>Bacilli</taxon>
        <taxon>Bacillales</taxon>
        <taxon>Bacillaceae</taxon>
        <taxon>Metabacillus</taxon>
    </lineage>
</organism>
<dbReference type="Pfam" id="PF00288">
    <property type="entry name" value="GHMP_kinases_N"/>
    <property type="match status" value="1"/>
</dbReference>
<dbReference type="PANTHER" id="PTHR43527:SF1">
    <property type="entry name" value="L-THREONINE KINASE"/>
    <property type="match status" value="1"/>
</dbReference>
<dbReference type="Proteomes" id="UP001165287">
    <property type="component" value="Unassembled WGS sequence"/>
</dbReference>
<keyword evidence="2" id="KW-0547">Nucleotide-binding</keyword>
<evidence type="ECO:0000256" key="2">
    <source>
        <dbReference type="ARBA" id="ARBA00022741"/>
    </source>
</evidence>
<dbReference type="InterPro" id="IPR014721">
    <property type="entry name" value="Ribsml_uS5_D2-typ_fold_subgr"/>
</dbReference>
<keyword evidence="3 6" id="KW-0418">Kinase</keyword>
<accession>A0ABS7UNV6</accession>
<evidence type="ECO:0000256" key="4">
    <source>
        <dbReference type="ARBA" id="ARBA00022840"/>
    </source>
</evidence>
<dbReference type="PANTHER" id="PTHR43527">
    <property type="entry name" value="4-DIPHOSPHOCYTIDYL-2-C-METHYL-D-ERYTHRITOL KINASE, CHLOROPLASTIC"/>
    <property type="match status" value="1"/>
</dbReference>
<dbReference type="EMBL" id="JAIQUM010000010">
    <property type="protein sequence ID" value="MBZ5749990.1"/>
    <property type="molecule type" value="Genomic_DNA"/>
</dbReference>
<dbReference type="InterPro" id="IPR012363">
    <property type="entry name" value="PduX"/>
</dbReference>
<gene>
    <name evidence="6" type="ORF">K9V48_06970</name>
</gene>
<reference evidence="6" key="1">
    <citation type="submission" date="2024-05" db="EMBL/GenBank/DDBJ databases">
        <title>Metabacillus sp. nov., isolated from the rhizosphere soil of tomato plants.</title>
        <authorList>
            <person name="Ma R."/>
        </authorList>
    </citation>
    <scope>NUCLEOTIDE SEQUENCE</scope>
    <source>
        <strain evidence="6">DBTR6</strain>
    </source>
</reference>
<evidence type="ECO:0000256" key="3">
    <source>
        <dbReference type="ARBA" id="ARBA00022777"/>
    </source>
</evidence>
<dbReference type="GO" id="GO:0016301">
    <property type="term" value="F:kinase activity"/>
    <property type="evidence" value="ECO:0007669"/>
    <property type="project" value="UniProtKB-KW"/>
</dbReference>
<feature type="domain" description="GHMP kinase N-terminal" evidence="5">
    <location>
        <begin position="59"/>
        <end position="125"/>
    </location>
</feature>
<protein>
    <submittedName>
        <fullName evidence="6">Kinase</fullName>
    </submittedName>
</protein>
<sequence>MKVGKGKCSGTFGELVQGVLDQQPFLITLPIPVLKSEAIFIPDSIKSEINGFRSNTKALEACKKVFQWFGLSGGGFLQLHSNIPRGKGMASSSADLVAAMRAVADSFSIPLTDDIISWIASEIEPTDGVMFEGVVAFDYINGQHIESFGSLPPFGMIGIDIGGVIDTIQFNQQPKQYDRSDRHTFFEAYNLIKSGIKNMDLSQICMASTMSAKVNEKILPKPYFKEIERLTSICQGGIIVAHSGTVLGILFDPNISNLEEFLLHVSSFFYQTKTVPYYFYNNQIFN</sequence>
<dbReference type="SUPFAM" id="SSF54211">
    <property type="entry name" value="Ribosomal protein S5 domain 2-like"/>
    <property type="match status" value="1"/>
</dbReference>
<dbReference type="RefSeq" id="WP_224137987.1">
    <property type="nucleotide sequence ID" value="NZ_JAIQUM010000010.1"/>
</dbReference>
<dbReference type="PIRSF" id="PIRSF033887">
    <property type="entry name" value="PduX"/>
    <property type="match status" value="1"/>
</dbReference>
<keyword evidence="7" id="KW-1185">Reference proteome</keyword>
<evidence type="ECO:0000313" key="7">
    <source>
        <dbReference type="Proteomes" id="UP001165287"/>
    </source>
</evidence>
<dbReference type="InterPro" id="IPR006204">
    <property type="entry name" value="GHMP_kinase_N_dom"/>
</dbReference>
<proteinExistence type="predicted"/>
<evidence type="ECO:0000313" key="6">
    <source>
        <dbReference type="EMBL" id="MBZ5749990.1"/>
    </source>
</evidence>
<evidence type="ECO:0000259" key="5">
    <source>
        <dbReference type="Pfam" id="PF00288"/>
    </source>
</evidence>
<keyword evidence="1" id="KW-0808">Transferase</keyword>